<dbReference type="RefSeq" id="XP_003138538.1">
    <property type="nucleotide sequence ID" value="XM_003138490.1"/>
</dbReference>
<dbReference type="EMBL" id="JH712477">
    <property type="protein sequence ID" value="EFO25529.1"/>
    <property type="molecule type" value="Genomic_DNA"/>
</dbReference>
<protein>
    <submittedName>
        <fullName evidence="2">Uncharacterized protein</fullName>
    </submittedName>
</protein>
<dbReference type="KEGG" id="loa:LOAG_02953"/>
<name>A0A1S0U7F9_LOALO</name>
<evidence type="ECO:0000313" key="2">
    <source>
        <dbReference type="EMBL" id="EFO25529.1"/>
    </source>
</evidence>
<feature type="transmembrane region" description="Helical" evidence="1">
    <location>
        <begin position="25"/>
        <end position="43"/>
    </location>
</feature>
<keyword evidence="1" id="KW-0812">Transmembrane</keyword>
<dbReference type="CTD" id="9940345"/>
<organism evidence="2">
    <name type="scientific">Loa loa</name>
    <name type="common">Eye worm</name>
    <name type="synonym">Filaria loa</name>
    <dbReference type="NCBI Taxonomy" id="7209"/>
    <lineage>
        <taxon>Eukaryota</taxon>
        <taxon>Metazoa</taxon>
        <taxon>Ecdysozoa</taxon>
        <taxon>Nematoda</taxon>
        <taxon>Chromadorea</taxon>
        <taxon>Rhabditida</taxon>
        <taxon>Spirurina</taxon>
        <taxon>Spiruromorpha</taxon>
        <taxon>Filarioidea</taxon>
        <taxon>Onchocercidae</taxon>
        <taxon>Loa</taxon>
    </lineage>
</organism>
<feature type="non-terminal residue" evidence="2">
    <location>
        <position position="1"/>
    </location>
</feature>
<proteinExistence type="predicted"/>
<gene>
    <name evidence="2" type="ORF">LOAG_02953</name>
</gene>
<reference evidence="2" key="1">
    <citation type="submission" date="2012-04" db="EMBL/GenBank/DDBJ databases">
        <title>The Genome Sequence of Loa loa.</title>
        <authorList>
            <consortium name="The Broad Institute Genome Sequencing Platform"/>
            <consortium name="Broad Institute Genome Sequencing Center for Infectious Disease"/>
            <person name="Nutman T.B."/>
            <person name="Fink D.L."/>
            <person name="Russ C."/>
            <person name="Young S."/>
            <person name="Zeng Q."/>
            <person name="Gargeya S."/>
            <person name="Alvarado L."/>
            <person name="Berlin A."/>
            <person name="Chapman S.B."/>
            <person name="Chen Z."/>
            <person name="Freedman E."/>
            <person name="Gellesch M."/>
            <person name="Goldberg J."/>
            <person name="Griggs A."/>
            <person name="Gujja S."/>
            <person name="Heilman E.R."/>
            <person name="Heiman D."/>
            <person name="Howarth C."/>
            <person name="Mehta T."/>
            <person name="Neiman D."/>
            <person name="Pearson M."/>
            <person name="Roberts A."/>
            <person name="Saif S."/>
            <person name="Shea T."/>
            <person name="Shenoy N."/>
            <person name="Sisk P."/>
            <person name="Stolte C."/>
            <person name="Sykes S."/>
            <person name="White J."/>
            <person name="Yandava C."/>
            <person name="Haas B."/>
            <person name="Henn M.R."/>
            <person name="Nusbaum C."/>
            <person name="Birren B."/>
        </authorList>
    </citation>
    <scope>NUCLEOTIDE SEQUENCE [LARGE SCALE GENOMIC DNA]</scope>
</reference>
<evidence type="ECO:0000256" key="1">
    <source>
        <dbReference type="SAM" id="Phobius"/>
    </source>
</evidence>
<keyword evidence="1" id="KW-0472">Membrane</keyword>
<keyword evidence="1" id="KW-1133">Transmembrane helix</keyword>
<dbReference type="OrthoDB" id="10248446at2759"/>
<dbReference type="AlphaFoldDB" id="A0A1S0U7F9"/>
<accession>A0A1S0U7F9</accession>
<dbReference type="InParanoid" id="A0A1S0U7F9"/>
<sequence>FYWVIKLHGHVEYEDRQSADYVDMALYKSSLFIFSFHICFVLMKCCCWN</sequence>
<dbReference type="GeneID" id="9940345"/>